<dbReference type="EMBL" id="LR796245">
    <property type="protein sequence ID" value="CAB4131188.1"/>
    <property type="molecule type" value="Genomic_DNA"/>
</dbReference>
<accession>A0A6J5L978</accession>
<gene>
    <name evidence="1" type="ORF">UFOVP129_57</name>
</gene>
<reference evidence="1" key="1">
    <citation type="submission" date="2020-04" db="EMBL/GenBank/DDBJ databases">
        <authorList>
            <person name="Chiriac C."/>
            <person name="Salcher M."/>
            <person name="Ghai R."/>
            <person name="Kavagutti S V."/>
        </authorList>
    </citation>
    <scope>NUCLEOTIDE SEQUENCE</scope>
</reference>
<proteinExistence type="predicted"/>
<protein>
    <submittedName>
        <fullName evidence="1">Uncharacterized protein</fullName>
    </submittedName>
</protein>
<evidence type="ECO:0000313" key="1">
    <source>
        <dbReference type="EMBL" id="CAB4131188.1"/>
    </source>
</evidence>
<sequence>MTPKQRYNEAHKVYQCAKTPSVCRDGHYSAPKYPDTRKANGLTTFCINYLIWTGNHGERTNTMGRPIQKYAPKFNIMTGTVVQVEAGIEWQKGTGTKGSSDIKGHINVNYQRFAVPIYIEIKIRDKQSSEQVEYQRKINNTGGLYVIVHNPEEFMKFYDDVVNNYIL</sequence>
<organism evidence="1">
    <name type="scientific">uncultured Caudovirales phage</name>
    <dbReference type="NCBI Taxonomy" id="2100421"/>
    <lineage>
        <taxon>Viruses</taxon>
        <taxon>Duplodnaviria</taxon>
        <taxon>Heunggongvirae</taxon>
        <taxon>Uroviricota</taxon>
        <taxon>Caudoviricetes</taxon>
        <taxon>Peduoviridae</taxon>
        <taxon>Maltschvirus</taxon>
        <taxon>Maltschvirus maltsch</taxon>
    </lineage>
</organism>
<name>A0A6J5L978_9CAUD</name>